<dbReference type="InterPro" id="IPR009061">
    <property type="entry name" value="DNA-bd_dom_put_sf"/>
</dbReference>
<evidence type="ECO:0000256" key="1">
    <source>
        <dbReference type="ARBA" id="ARBA00023125"/>
    </source>
</evidence>
<keyword evidence="4" id="KW-1185">Reference proteome</keyword>
<evidence type="ECO:0000313" key="3">
    <source>
        <dbReference type="EMBL" id="AXB41677.1"/>
    </source>
</evidence>
<dbReference type="RefSeq" id="WP_113690948.1">
    <property type="nucleotide sequence ID" value="NZ_CP015163.1"/>
</dbReference>
<dbReference type="Pfam" id="PF13411">
    <property type="entry name" value="MerR_1"/>
    <property type="match status" value="1"/>
</dbReference>
<dbReference type="PROSITE" id="PS50937">
    <property type="entry name" value="HTH_MERR_2"/>
    <property type="match status" value="1"/>
</dbReference>
<dbReference type="GO" id="GO:0003700">
    <property type="term" value="F:DNA-binding transcription factor activity"/>
    <property type="evidence" value="ECO:0007669"/>
    <property type="project" value="InterPro"/>
</dbReference>
<dbReference type="EMBL" id="CP015163">
    <property type="protein sequence ID" value="AXB41677.1"/>
    <property type="molecule type" value="Genomic_DNA"/>
</dbReference>
<proteinExistence type="predicted"/>
<keyword evidence="1" id="KW-0238">DNA-binding</keyword>
<evidence type="ECO:0000259" key="2">
    <source>
        <dbReference type="PROSITE" id="PS50937"/>
    </source>
</evidence>
<accession>A0A344L0V3</accession>
<name>A0A344L0V3_9PSEU</name>
<feature type="domain" description="HTH merR-type" evidence="2">
    <location>
        <begin position="14"/>
        <end position="82"/>
    </location>
</feature>
<gene>
    <name evidence="3" type="ORF">A4R43_03385</name>
</gene>
<dbReference type="GO" id="GO:0003677">
    <property type="term" value="F:DNA binding"/>
    <property type="evidence" value="ECO:0007669"/>
    <property type="project" value="UniProtKB-KW"/>
</dbReference>
<dbReference type="InterPro" id="IPR047057">
    <property type="entry name" value="MerR_fam"/>
</dbReference>
<dbReference type="Proteomes" id="UP000250434">
    <property type="component" value="Chromosome"/>
</dbReference>
<protein>
    <submittedName>
        <fullName evidence="3">Transcriptional regulator</fullName>
    </submittedName>
</protein>
<sequence>MPDLGRLDDQDYPAFTTGQAAELLGVQIAFLRSLDTAAVVRPERSAGGHRRYSRRQLEQAARLRELFDQGHTLQAAARIAGLEDELSAAHEEIGALRAELDRRTDDNTA</sequence>
<organism evidence="3 4">
    <name type="scientific">Amycolatopsis albispora</name>
    <dbReference type="NCBI Taxonomy" id="1804986"/>
    <lineage>
        <taxon>Bacteria</taxon>
        <taxon>Bacillati</taxon>
        <taxon>Actinomycetota</taxon>
        <taxon>Actinomycetes</taxon>
        <taxon>Pseudonocardiales</taxon>
        <taxon>Pseudonocardiaceae</taxon>
        <taxon>Amycolatopsis</taxon>
    </lineage>
</organism>
<dbReference type="AlphaFoldDB" id="A0A344L0V3"/>
<dbReference type="Gene3D" id="1.10.1660.10">
    <property type="match status" value="1"/>
</dbReference>
<dbReference type="SUPFAM" id="SSF46955">
    <property type="entry name" value="Putative DNA-binding domain"/>
    <property type="match status" value="1"/>
</dbReference>
<dbReference type="KEGG" id="aab:A4R43_03385"/>
<dbReference type="PANTHER" id="PTHR30204">
    <property type="entry name" value="REDOX-CYCLING DRUG-SENSING TRANSCRIPTIONAL ACTIVATOR SOXR"/>
    <property type="match status" value="1"/>
</dbReference>
<reference evidence="3 4" key="1">
    <citation type="submission" date="2016-04" db="EMBL/GenBank/DDBJ databases">
        <title>Complete genome sequence and analysis of deep-sea sediment isolate, Amycolatopsis sp. WP1.</title>
        <authorList>
            <person name="Wang H."/>
            <person name="Chen S."/>
            <person name="Wu Q."/>
        </authorList>
    </citation>
    <scope>NUCLEOTIDE SEQUENCE [LARGE SCALE GENOMIC DNA]</scope>
    <source>
        <strain evidence="3 4">WP1</strain>
    </source>
</reference>
<dbReference type="OrthoDB" id="3387956at2"/>
<dbReference type="InterPro" id="IPR000551">
    <property type="entry name" value="MerR-type_HTH_dom"/>
</dbReference>
<dbReference type="PANTHER" id="PTHR30204:SF93">
    <property type="entry name" value="HTH MERR-TYPE DOMAIN-CONTAINING PROTEIN"/>
    <property type="match status" value="1"/>
</dbReference>
<evidence type="ECO:0000313" key="4">
    <source>
        <dbReference type="Proteomes" id="UP000250434"/>
    </source>
</evidence>
<dbReference type="SMART" id="SM00422">
    <property type="entry name" value="HTH_MERR"/>
    <property type="match status" value="1"/>
</dbReference>